<dbReference type="InterPro" id="IPR010982">
    <property type="entry name" value="Lambda_DNA-bd_dom_sf"/>
</dbReference>
<gene>
    <name evidence="1" type="ORF">A1Q5_15690</name>
</gene>
<name>A0ABX3B2F6_ALILO</name>
<dbReference type="RefSeq" id="WP_017021975.1">
    <property type="nucleotide sequence ID" value="NZ_AJYJ02000014.1"/>
</dbReference>
<sequence length="286" mass="32917">MFGEVVRLFRKNNELSQTKFVDIIQRSNENFYNLDVVTLSRWERGITKPHLSRQNELLDLIGVNIFDVWEDEDIKKSLSTVLNRINCDSYITENLKPDLTVTRINANNSFMLNDFISELELISSYERNFLFESCSDKGLEVKGVFEKIINQYAGELTIVFINGHLVGHILTVNYSLLGDLVPILSKVSDDDSHLVTSVNINHMHAIIPTIGKEVYKYLQSSNPTTKLHVLVNNKRMFDILFNLGFEYKTIVNDSDVAKMMNISNKKLKSQRVWMNILSNFKGDNNV</sequence>
<dbReference type="Proteomes" id="UP000095059">
    <property type="component" value="Unassembled WGS sequence"/>
</dbReference>
<reference evidence="1 2" key="1">
    <citation type="journal article" date="2012" name="Science">
        <title>Ecological populations of bacteria act as socially cohesive units of antibiotic production and resistance.</title>
        <authorList>
            <person name="Cordero O.X."/>
            <person name="Wildschutte H."/>
            <person name="Kirkup B."/>
            <person name="Proehl S."/>
            <person name="Ngo L."/>
            <person name="Hussain F."/>
            <person name="Le Roux F."/>
            <person name="Mincer T."/>
            <person name="Polz M.F."/>
        </authorList>
    </citation>
    <scope>NUCLEOTIDE SEQUENCE [LARGE SCALE GENOMIC DNA]</scope>
    <source>
        <strain evidence="1 2">5S-186</strain>
    </source>
</reference>
<dbReference type="Gene3D" id="1.10.260.40">
    <property type="entry name" value="lambda repressor-like DNA-binding domains"/>
    <property type="match status" value="1"/>
</dbReference>
<dbReference type="EMBL" id="AJYJ02000014">
    <property type="protein sequence ID" value="OEF22517.1"/>
    <property type="molecule type" value="Genomic_DNA"/>
</dbReference>
<evidence type="ECO:0000313" key="1">
    <source>
        <dbReference type="EMBL" id="OEF22517.1"/>
    </source>
</evidence>
<evidence type="ECO:0000313" key="2">
    <source>
        <dbReference type="Proteomes" id="UP000095059"/>
    </source>
</evidence>
<organism evidence="1 2">
    <name type="scientific">Aliivibrio logei 5S-186</name>
    <dbReference type="NCBI Taxonomy" id="626086"/>
    <lineage>
        <taxon>Bacteria</taxon>
        <taxon>Pseudomonadati</taxon>
        <taxon>Pseudomonadota</taxon>
        <taxon>Gammaproteobacteria</taxon>
        <taxon>Vibrionales</taxon>
        <taxon>Vibrionaceae</taxon>
        <taxon>Aliivibrio</taxon>
    </lineage>
</organism>
<comment type="caution">
    <text evidence="1">The sequence shown here is derived from an EMBL/GenBank/DDBJ whole genome shotgun (WGS) entry which is preliminary data.</text>
</comment>
<proteinExistence type="predicted"/>
<dbReference type="CDD" id="cd00093">
    <property type="entry name" value="HTH_XRE"/>
    <property type="match status" value="1"/>
</dbReference>
<dbReference type="SUPFAM" id="SSF47413">
    <property type="entry name" value="lambda repressor-like DNA-binding domains"/>
    <property type="match status" value="1"/>
</dbReference>
<dbReference type="InterPro" id="IPR001387">
    <property type="entry name" value="Cro/C1-type_HTH"/>
</dbReference>
<keyword evidence="2" id="KW-1185">Reference proteome</keyword>
<protein>
    <submittedName>
        <fullName evidence="1">Transcriptional regulator</fullName>
    </submittedName>
</protein>
<accession>A0ABX3B2F6</accession>